<proteinExistence type="inferred from homology"/>
<dbReference type="Pfam" id="PF12911">
    <property type="entry name" value="OppC_N"/>
    <property type="match status" value="1"/>
</dbReference>
<comment type="similarity">
    <text evidence="7">Belongs to the binding-protein-dependent transport system permease family.</text>
</comment>
<keyword evidence="6 7" id="KW-0472">Membrane</keyword>
<dbReference type="SUPFAM" id="SSF161098">
    <property type="entry name" value="MetI-like"/>
    <property type="match status" value="1"/>
</dbReference>
<comment type="caution">
    <text evidence="9">The sequence shown here is derived from an EMBL/GenBank/DDBJ whole genome shotgun (WGS) entry which is preliminary data.</text>
</comment>
<dbReference type="EMBL" id="DVMO01000066">
    <property type="protein sequence ID" value="HIU27635.1"/>
    <property type="molecule type" value="Genomic_DNA"/>
</dbReference>
<reference evidence="9" key="1">
    <citation type="submission" date="2020-10" db="EMBL/GenBank/DDBJ databases">
        <authorList>
            <person name="Gilroy R."/>
        </authorList>
    </citation>
    <scope>NUCLEOTIDE SEQUENCE</scope>
    <source>
        <strain evidence="9">11300</strain>
    </source>
</reference>
<dbReference type="CDD" id="cd06261">
    <property type="entry name" value="TM_PBP2"/>
    <property type="match status" value="1"/>
</dbReference>
<feature type="domain" description="ABC transmembrane type-1" evidence="8">
    <location>
        <begin position="80"/>
        <end position="270"/>
    </location>
</feature>
<comment type="subcellular location">
    <subcellularLocation>
        <location evidence="1 7">Cell membrane</location>
        <topology evidence="1 7">Multi-pass membrane protein</topology>
    </subcellularLocation>
</comment>
<feature type="transmembrane region" description="Helical" evidence="7">
    <location>
        <begin position="249"/>
        <end position="268"/>
    </location>
</feature>
<dbReference type="Gene3D" id="1.10.3720.10">
    <property type="entry name" value="MetI-like"/>
    <property type="match status" value="1"/>
</dbReference>
<evidence type="ECO:0000313" key="9">
    <source>
        <dbReference type="EMBL" id="HIU27635.1"/>
    </source>
</evidence>
<dbReference type="PROSITE" id="PS50928">
    <property type="entry name" value="ABC_TM1"/>
    <property type="match status" value="1"/>
</dbReference>
<dbReference type="InterPro" id="IPR000515">
    <property type="entry name" value="MetI-like"/>
</dbReference>
<evidence type="ECO:0000313" key="10">
    <source>
        <dbReference type="Proteomes" id="UP000824091"/>
    </source>
</evidence>
<dbReference type="InterPro" id="IPR035906">
    <property type="entry name" value="MetI-like_sf"/>
</dbReference>
<dbReference type="PANTHER" id="PTHR43386">
    <property type="entry name" value="OLIGOPEPTIDE TRANSPORT SYSTEM PERMEASE PROTEIN APPC"/>
    <property type="match status" value="1"/>
</dbReference>
<feature type="transmembrane region" description="Helical" evidence="7">
    <location>
        <begin position="12"/>
        <end position="34"/>
    </location>
</feature>
<dbReference type="Proteomes" id="UP000824091">
    <property type="component" value="Unassembled WGS sequence"/>
</dbReference>
<evidence type="ECO:0000256" key="5">
    <source>
        <dbReference type="ARBA" id="ARBA00022989"/>
    </source>
</evidence>
<evidence type="ECO:0000256" key="7">
    <source>
        <dbReference type="RuleBase" id="RU363032"/>
    </source>
</evidence>
<dbReference type="GO" id="GO:0055085">
    <property type="term" value="P:transmembrane transport"/>
    <property type="evidence" value="ECO:0007669"/>
    <property type="project" value="InterPro"/>
</dbReference>
<feature type="transmembrane region" description="Helical" evidence="7">
    <location>
        <begin position="83"/>
        <end position="108"/>
    </location>
</feature>
<dbReference type="InterPro" id="IPR025966">
    <property type="entry name" value="OppC_N"/>
</dbReference>
<dbReference type="PANTHER" id="PTHR43386:SF26">
    <property type="entry name" value="ABC TRANSPORTER PERMEASE PROTEIN"/>
    <property type="match status" value="1"/>
</dbReference>
<evidence type="ECO:0000259" key="8">
    <source>
        <dbReference type="PROSITE" id="PS50928"/>
    </source>
</evidence>
<keyword evidence="4 7" id="KW-0812">Transmembrane</keyword>
<accession>A0A9D1L844</accession>
<keyword evidence="3" id="KW-1003">Cell membrane</keyword>
<dbReference type="AlphaFoldDB" id="A0A9D1L844"/>
<evidence type="ECO:0000256" key="6">
    <source>
        <dbReference type="ARBA" id="ARBA00023136"/>
    </source>
</evidence>
<organism evidence="9 10">
    <name type="scientific">Candidatus Fimisoma avicola</name>
    <dbReference type="NCBI Taxonomy" id="2840826"/>
    <lineage>
        <taxon>Bacteria</taxon>
        <taxon>Bacillati</taxon>
        <taxon>Bacillota</taxon>
        <taxon>Clostridia</taxon>
        <taxon>Eubacteriales</taxon>
        <taxon>Candidatus Fimisoma</taxon>
    </lineage>
</organism>
<keyword evidence="5 7" id="KW-1133">Transmembrane helix</keyword>
<evidence type="ECO:0000256" key="1">
    <source>
        <dbReference type="ARBA" id="ARBA00004651"/>
    </source>
</evidence>
<gene>
    <name evidence="9" type="ORF">IAD16_04600</name>
</gene>
<protein>
    <submittedName>
        <fullName evidence="9">ABC transporter permease</fullName>
    </submittedName>
</protein>
<reference evidence="9" key="2">
    <citation type="journal article" date="2021" name="PeerJ">
        <title>Extensive microbial diversity within the chicken gut microbiome revealed by metagenomics and culture.</title>
        <authorList>
            <person name="Gilroy R."/>
            <person name="Ravi A."/>
            <person name="Getino M."/>
            <person name="Pursley I."/>
            <person name="Horton D.L."/>
            <person name="Alikhan N.F."/>
            <person name="Baker D."/>
            <person name="Gharbi K."/>
            <person name="Hall N."/>
            <person name="Watson M."/>
            <person name="Adriaenssens E.M."/>
            <person name="Foster-Nyarko E."/>
            <person name="Jarju S."/>
            <person name="Secka A."/>
            <person name="Antonio M."/>
            <person name="Oren A."/>
            <person name="Chaudhuri R.R."/>
            <person name="La Ragione R."/>
            <person name="Hildebrand F."/>
            <person name="Pallen M.J."/>
        </authorList>
    </citation>
    <scope>NUCLEOTIDE SEQUENCE</scope>
    <source>
        <strain evidence="9">11300</strain>
    </source>
</reference>
<name>A0A9D1L844_9FIRM</name>
<evidence type="ECO:0000256" key="2">
    <source>
        <dbReference type="ARBA" id="ARBA00022448"/>
    </source>
</evidence>
<evidence type="ECO:0000256" key="4">
    <source>
        <dbReference type="ARBA" id="ARBA00022692"/>
    </source>
</evidence>
<dbReference type="GO" id="GO:0005886">
    <property type="term" value="C:plasma membrane"/>
    <property type="evidence" value="ECO:0007669"/>
    <property type="project" value="UniProtKB-SubCell"/>
</dbReference>
<feature type="transmembrane region" description="Helical" evidence="7">
    <location>
        <begin position="120"/>
        <end position="140"/>
    </location>
</feature>
<dbReference type="InterPro" id="IPR050366">
    <property type="entry name" value="BP-dependent_transpt_permease"/>
</dbReference>
<sequence length="281" mass="30676">MTELRKKWYKFSLNKLSVVGIAIIILVVLCAIFYKFIVPYPEDVGAVVKFSEALEAPSADHILGTDATGRDMFSRIIYAFRGALTMGIGCLLIVVPLGGILGLIAGYWNGKFISNLIMRLADVFLALPALILVMCVSSIMEASLTNAMLALSVSWWPWYTRLVYGIVVSTRNETYIRSAEVLGASKAHILLREILPNTLSPILTKVTLDMGWAVMAGATLSYVGMGEQPPTPSLGSMVNSGINFLPDQWWMSVFPALAIMLIVLGFNLTGDGIKDMLSSEE</sequence>
<dbReference type="Pfam" id="PF00528">
    <property type="entry name" value="BPD_transp_1"/>
    <property type="match status" value="1"/>
</dbReference>
<evidence type="ECO:0000256" key="3">
    <source>
        <dbReference type="ARBA" id="ARBA00022475"/>
    </source>
</evidence>
<keyword evidence="2 7" id="KW-0813">Transport</keyword>